<dbReference type="PROSITE" id="PS50011">
    <property type="entry name" value="PROTEIN_KINASE_DOM"/>
    <property type="match status" value="1"/>
</dbReference>
<evidence type="ECO:0000313" key="6">
    <source>
        <dbReference type="Proteomes" id="UP000694844"/>
    </source>
</evidence>
<dbReference type="InterPro" id="IPR017441">
    <property type="entry name" value="Protein_kinase_ATP_BS"/>
</dbReference>
<evidence type="ECO:0000259" key="5">
    <source>
        <dbReference type="PROSITE" id="PS50011"/>
    </source>
</evidence>
<feature type="binding site" evidence="3">
    <location>
        <position position="629"/>
    </location>
    <ligand>
        <name>ATP</name>
        <dbReference type="ChEBI" id="CHEBI:30616"/>
    </ligand>
</feature>
<keyword evidence="6" id="KW-1185">Reference proteome</keyword>
<dbReference type="Pfam" id="PF00069">
    <property type="entry name" value="Pkinase"/>
    <property type="match status" value="1"/>
</dbReference>
<sequence>MKRKHCPIVVAGETGAGKSSLLNLIMGEHVLPRQVLSSTSTICQIFNSEEKRAVVIDENDQEIHLHDVTEETLSEFVSVDRSGKNTKRYKRVDIYWPLPMLKEYATIVDTPGVGESEDMTNILMDYLSEAVAFIYVINTTNAGGIQDDRLVKLFKKQHELEKKGKLQEFDPECAIFVCNKWDQVPPEEEVKVWDHIVKRLQANWPTRKDVNITNQMFKMSVAEDLRRSKAGLGYTEKFRSLMSGIDRLISASLERRVKRHVEWQETFLDRLLVKLVAKINASKKNQEEKMVMKTEVEKRLKTLENETEDVKKKMEGKAEEECQRIAEELTNHLHSDETKQRMFQWHTDEFPDGHDLDIIQYKAKQLIGDKISNEIVTWCQDNHIEDTSTRLFDLFIEECKLIKSNYREIDQIIQGIKPPIADGNVPQGAENSSDFESSKSTSIFPLQERIALFAFAPLWLPLVIGASILALPVALGMLVKDTLEEKKKINQFRQNKMAYMLKLAEVEMKNYSTDLVFNGLRQTYMRDFMASLEQVCENIIPKQIKADQELIENIVKEDRDSQTLKQEYTPIERKCKEIIGNLLYAKLAHLSDQPCIKRQKEQLGRGSYSTVILCDVQIGDREVECAVKKMTSPLRHEIYLQLTEAANMRTFQHPNIVRCYGISVDKVANQREHLDILMEPCDCSLEDIILCDRHPMEMCHCSQQRRQTCHVFPQKDRNRQGYVEAWGFFMQMLEDIVNGLVYLHEKGFVHRDLKLSNILVKDNTAKIADIGMSKSENLLHGTITGTPVFMAPEVLEGRMYGRSADIFSLAIMMWEMWYGRRVFSESIYSDVITSYPSIKEHVLGGARPKFSERTPPPEEIRTLMEDCWTEVADDRPTARQLITRLRDIEVALS</sequence>
<dbReference type="KEGG" id="cvn:111110784"/>
<dbReference type="GO" id="GO:0004672">
    <property type="term" value="F:protein kinase activity"/>
    <property type="evidence" value="ECO:0007669"/>
    <property type="project" value="InterPro"/>
</dbReference>
<dbReference type="InterPro" id="IPR025662">
    <property type="entry name" value="Sigma_54_int_dom_ATP-bd_1"/>
</dbReference>
<dbReference type="InterPro" id="IPR011009">
    <property type="entry name" value="Kinase-like_dom_sf"/>
</dbReference>
<name>A0A8B8BIK1_CRAVI</name>
<organism evidence="6 7">
    <name type="scientific">Crassostrea virginica</name>
    <name type="common">Eastern oyster</name>
    <dbReference type="NCBI Taxonomy" id="6565"/>
    <lineage>
        <taxon>Eukaryota</taxon>
        <taxon>Metazoa</taxon>
        <taxon>Spiralia</taxon>
        <taxon>Lophotrochozoa</taxon>
        <taxon>Mollusca</taxon>
        <taxon>Bivalvia</taxon>
        <taxon>Autobranchia</taxon>
        <taxon>Pteriomorphia</taxon>
        <taxon>Ostreida</taxon>
        <taxon>Ostreoidea</taxon>
        <taxon>Ostreidae</taxon>
        <taxon>Crassostrea</taxon>
    </lineage>
</organism>
<dbReference type="InterPro" id="IPR045063">
    <property type="entry name" value="Dynamin_N"/>
</dbReference>
<dbReference type="InterPro" id="IPR027417">
    <property type="entry name" value="P-loop_NTPase"/>
</dbReference>
<dbReference type="Gene3D" id="3.30.200.20">
    <property type="entry name" value="Phosphorylase Kinase, domain 1"/>
    <property type="match status" value="1"/>
</dbReference>
<evidence type="ECO:0000313" key="7">
    <source>
        <dbReference type="RefSeq" id="XP_022303103.1"/>
    </source>
</evidence>
<dbReference type="PROSITE" id="PS00108">
    <property type="entry name" value="PROTEIN_KINASE_ST"/>
    <property type="match status" value="1"/>
</dbReference>
<accession>A0A8B8BIK1</accession>
<evidence type="ECO:0000256" key="4">
    <source>
        <dbReference type="SAM" id="Coils"/>
    </source>
</evidence>
<dbReference type="RefSeq" id="XP_022303103.1">
    <property type="nucleotide sequence ID" value="XM_022447395.1"/>
</dbReference>
<dbReference type="Proteomes" id="UP000694844">
    <property type="component" value="Chromosome 9"/>
</dbReference>
<dbReference type="SMART" id="SM00220">
    <property type="entry name" value="S_TKc"/>
    <property type="match status" value="1"/>
</dbReference>
<evidence type="ECO:0000256" key="2">
    <source>
        <dbReference type="ARBA" id="ARBA00022840"/>
    </source>
</evidence>
<dbReference type="SUPFAM" id="SSF56112">
    <property type="entry name" value="Protein kinase-like (PK-like)"/>
    <property type="match status" value="1"/>
</dbReference>
<keyword evidence="4" id="KW-0175">Coiled coil</keyword>
<evidence type="ECO:0000256" key="1">
    <source>
        <dbReference type="ARBA" id="ARBA00022741"/>
    </source>
</evidence>
<keyword evidence="1 3" id="KW-0547">Nucleotide-binding</keyword>
<feature type="coiled-coil region" evidence="4">
    <location>
        <begin position="286"/>
        <end position="320"/>
    </location>
</feature>
<dbReference type="PROSITE" id="PS00107">
    <property type="entry name" value="PROTEIN_KINASE_ATP"/>
    <property type="match status" value="1"/>
</dbReference>
<dbReference type="InterPro" id="IPR000719">
    <property type="entry name" value="Prot_kinase_dom"/>
</dbReference>
<dbReference type="Gene3D" id="3.40.50.300">
    <property type="entry name" value="P-loop containing nucleotide triphosphate hydrolases"/>
    <property type="match status" value="1"/>
</dbReference>
<dbReference type="SUPFAM" id="SSF52540">
    <property type="entry name" value="P-loop containing nucleoside triphosphate hydrolases"/>
    <property type="match status" value="1"/>
</dbReference>
<feature type="domain" description="Protein kinase" evidence="5">
    <location>
        <begin position="597"/>
        <end position="892"/>
    </location>
</feature>
<dbReference type="OrthoDB" id="4062651at2759"/>
<dbReference type="PANTHER" id="PTHR26392">
    <property type="entry name" value="MITOGEN-ACTIVATED PROTEIN KINASE KINASE KINASE 7-RELATED"/>
    <property type="match status" value="1"/>
</dbReference>
<dbReference type="InterPro" id="IPR008271">
    <property type="entry name" value="Ser/Thr_kinase_AS"/>
</dbReference>
<dbReference type="GeneID" id="111110784"/>
<dbReference type="Pfam" id="PF00350">
    <property type="entry name" value="Dynamin_N"/>
    <property type="match status" value="1"/>
</dbReference>
<dbReference type="PROSITE" id="PS00675">
    <property type="entry name" value="SIGMA54_INTERACT_1"/>
    <property type="match status" value="1"/>
</dbReference>
<dbReference type="GO" id="GO:0005524">
    <property type="term" value="F:ATP binding"/>
    <property type="evidence" value="ECO:0007669"/>
    <property type="project" value="UniProtKB-UniRule"/>
</dbReference>
<dbReference type="Gene3D" id="1.10.510.10">
    <property type="entry name" value="Transferase(Phosphotransferase) domain 1"/>
    <property type="match status" value="1"/>
</dbReference>
<gene>
    <name evidence="7" type="primary">LOC111110784</name>
</gene>
<keyword evidence="2 3" id="KW-0067">ATP-binding</keyword>
<evidence type="ECO:0000256" key="3">
    <source>
        <dbReference type="PROSITE-ProRule" id="PRU10141"/>
    </source>
</evidence>
<reference evidence="7" key="1">
    <citation type="submission" date="2025-08" db="UniProtKB">
        <authorList>
            <consortium name="RefSeq"/>
        </authorList>
    </citation>
    <scope>IDENTIFICATION</scope>
    <source>
        <tissue evidence="7">Whole sample</tissue>
    </source>
</reference>
<dbReference type="PANTHER" id="PTHR26392:SF92">
    <property type="entry name" value="PROTEIN KINASE DOMAIN-CONTAINING PROTEIN"/>
    <property type="match status" value="1"/>
</dbReference>
<proteinExistence type="predicted"/>
<dbReference type="AlphaFoldDB" id="A0A8B8BIK1"/>
<protein>
    <submittedName>
        <fullName evidence="7">Uncharacterized protein LOC111110784 isoform X1</fullName>
    </submittedName>
</protein>